<name>A0A840SI00_9RHOB</name>
<dbReference type="EMBL" id="JACHFM010000002">
    <property type="protein sequence ID" value="MBB5222639.1"/>
    <property type="molecule type" value="Genomic_DNA"/>
</dbReference>
<comment type="caution">
    <text evidence="3">The sequence shown here is derived from an EMBL/GenBank/DDBJ whole genome shotgun (WGS) entry which is preliminary data.</text>
</comment>
<dbReference type="Pfam" id="PF11412">
    <property type="entry name" value="DsbD_N"/>
    <property type="match status" value="1"/>
</dbReference>
<keyword evidence="4" id="KW-1185">Reference proteome</keyword>
<organism evidence="3 4">
    <name type="scientific">Amaricoccus macauensis</name>
    <dbReference type="NCBI Taxonomy" id="57001"/>
    <lineage>
        <taxon>Bacteria</taxon>
        <taxon>Pseudomonadati</taxon>
        <taxon>Pseudomonadota</taxon>
        <taxon>Alphaproteobacteria</taxon>
        <taxon>Rhodobacterales</taxon>
        <taxon>Paracoccaceae</taxon>
        <taxon>Amaricoccus</taxon>
    </lineage>
</organism>
<keyword evidence="1" id="KW-0732">Signal</keyword>
<evidence type="ECO:0000259" key="2">
    <source>
        <dbReference type="Pfam" id="PF11412"/>
    </source>
</evidence>
<dbReference type="Proteomes" id="UP000549457">
    <property type="component" value="Unassembled WGS sequence"/>
</dbReference>
<sequence>MHPIVLATAAAGLAIAAPVVALAEDAVPTPATAEEAGPAAAAAVIPEVSRSVASIATGIAAAAAPGMRLLSGWRAPDGSRVAAIEIALAPGWHTYWRIPGEAGIPPRFDWSESRNLAAVSYEWPRPIMFETEGMQTFGYEQKLVLPVRLRPADPSAPMEITLEADFGVCSDICIAAEASAELALAPDAAEDGRHEIETALAQRAQSAAEAGVVRATCTLTPGADGDEIIATVTFAQPTNPGEIALIEPGRPDIWIGTPQSSVEGLTLTASAPMEALGSDATSVIARDDMRLTVLGPDRVVDIRGCEAPG</sequence>
<evidence type="ECO:0000313" key="4">
    <source>
        <dbReference type="Proteomes" id="UP000549457"/>
    </source>
</evidence>
<evidence type="ECO:0000313" key="3">
    <source>
        <dbReference type="EMBL" id="MBB5222639.1"/>
    </source>
</evidence>
<feature type="domain" description="Thiol:disulfide interchange protein DsbD N-terminal" evidence="2">
    <location>
        <begin position="74"/>
        <end position="180"/>
    </location>
</feature>
<dbReference type="InterPro" id="IPR028250">
    <property type="entry name" value="DsbDN"/>
</dbReference>
<reference evidence="3 4" key="1">
    <citation type="submission" date="2020-08" db="EMBL/GenBank/DDBJ databases">
        <title>Genomic Encyclopedia of Type Strains, Phase IV (KMG-IV): sequencing the most valuable type-strain genomes for metagenomic binning, comparative biology and taxonomic classification.</title>
        <authorList>
            <person name="Goeker M."/>
        </authorList>
    </citation>
    <scope>NUCLEOTIDE SEQUENCE [LARGE SCALE GENOMIC DNA]</scope>
    <source>
        <strain evidence="3 4">DSM 101730</strain>
    </source>
</reference>
<dbReference type="RefSeq" id="WP_184149790.1">
    <property type="nucleotide sequence ID" value="NZ_JACHFM010000002.1"/>
</dbReference>
<protein>
    <submittedName>
        <fullName evidence="3">DsbC/DsbD-like thiol-disulfide interchange protein</fullName>
    </submittedName>
</protein>
<feature type="chain" id="PRO_5032448439" evidence="1">
    <location>
        <begin position="24"/>
        <end position="309"/>
    </location>
</feature>
<proteinExistence type="predicted"/>
<gene>
    <name evidence="3" type="ORF">HNP73_002575</name>
</gene>
<feature type="signal peptide" evidence="1">
    <location>
        <begin position="1"/>
        <end position="23"/>
    </location>
</feature>
<evidence type="ECO:0000256" key="1">
    <source>
        <dbReference type="SAM" id="SignalP"/>
    </source>
</evidence>
<dbReference type="AlphaFoldDB" id="A0A840SI00"/>
<accession>A0A840SI00</accession>